<keyword evidence="2 6" id="KW-0732">Signal</keyword>
<evidence type="ECO:0000256" key="1">
    <source>
        <dbReference type="ARBA" id="ARBA00022614"/>
    </source>
</evidence>
<evidence type="ECO:0000256" key="3">
    <source>
        <dbReference type="ARBA" id="ARBA00022737"/>
    </source>
</evidence>
<evidence type="ECO:0000259" key="7">
    <source>
        <dbReference type="SMART" id="SM00082"/>
    </source>
</evidence>
<dbReference type="GeneTree" id="ENSGT00940000163073"/>
<dbReference type="STRING" id="9986.ENSOCUP00000000954"/>
<dbReference type="GO" id="GO:0010572">
    <property type="term" value="P:positive regulation of platelet activation"/>
    <property type="evidence" value="ECO:0007669"/>
    <property type="project" value="Ensembl"/>
</dbReference>
<feature type="compositionally biased region" description="Low complexity" evidence="4">
    <location>
        <begin position="416"/>
        <end position="449"/>
    </location>
</feature>
<feature type="transmembrane region" description="Helical" evidence="5">
    <location>
        <begin position="494"/>
        <end position="515"/>
    </location>
</feature>
<dbReference type="AlphaFoldDB" id="G1SER2"/>
<feature type="chain" id="PRO_5023838956" evidence="6">
    <location>
        <begin position="17"/>
        <end position="615"/>
    </location>
</feature>
<protein>
    <submittedName>
        <fullName evidence="8">Glycoprotein Ib platelet subunit alpha</fullName>
    </submittedName>
</protein>
<reference evidence="8" key="2">
    <citation type="submission" date="2025-08" db="UniProtKB">
        <authorList>
            <consortium name="Ensembl"/>
        </authorList>
    </citation>
    <scope>IDENTIFICATION</scope>
    <source>
        <strain evidence="8">Thorbecke</strain>
    </source>
</reference>
<keyword evidence="5" id="KW-0812">Transmembrane</keyword>
<dbReference type="FunCoup" id="G1SER2">
    <property type="interactions" value="18"/>
</dbReference>
<dbReference type="GO" id="GO:0007597">
    <property type="term" value="P:blood coagulation, intrinsic pathway"/>
    <property type="evidence" value="ECO:0007669"/>
    <property type="project" value="Ensembl"/>
</dbReference>
<dbReference type="Proteomes" id="UP000001811">
    <property type="component" value="Chromosome 19"/>
</dbReference>
<evidence type="ECO:0000256" key="4">
    <source>
        <dbReference type="SAM" id="MobiDB-lite"/>
    </source>
</evidence>
<dbReference type="GO" id="GO:0009897">
    <property type="term" value="C:external side of plasma membrane"/>
    <property type="evidence" value="ECO:0007669"/>
    <property type="project" value="Ensembl"/>
</dbReference>
<dbReference type="GO" id="GO:0007155">
    <property type="term" value="P:cell adhesion"/>
    <property type="evidence" value="ECO:0007669"/>
    <property type="project" value="Ensembl"/>
</dbReference>
<evidence type="ECO:0000313" key="9">
    <source>
        <dbReference type="Proteomes" id="UP000001811"/>
    </source>
</evidence>
<dbReference type="Pfam" id="PF13855">
    <property type="entry name" value="LRR_8"/>
    <property type="match status" value="2"/>
</dbReference>
<dbReference type="Ensembl" id="ENSOCUT00000001099.3">
    <property type="protein sequence ID" value="ENSOCUP00000000954.3"/>
    <property type="gene ID" value="ENSOCUG00000001099.3"/>
</dbReference>
<sequence length="615" mass="66697">MLLLLLLLLLPGPSHLQNNCEVSEVASQVEVNCDQRKLKALPPGLPANMTILRLGENPLVTFSMDALVSFSRLVQLYLHQSQLTSLQVKGTLPLLDQLILSHNKLKTLPPLGPALPALTTLDVSYNQLASLSAGALDGLSQLRELCLQGNKLKALPPGLLAPMRQLRKLNLAENQLHELPPQLLAGLGYLNTLYLHRNWLRNIPNGFFGNLLLPYVFLHDNPWICDCDILYLRNWLEKNPNAYLWEAGVDVKSMTRDLDSVRCGNLHNTPVHAYPGKGCPPVIIADDYDDFYPDEKKSAGDVLPATRVVDEFSTGTTEAHTDQGVLLHSQSSAAMWGQMSSLPPTQESTKKHITFTVRRVFHFSTAPGAGEPTPSSTALTPMAEPTPAPTTPGPTLVPKTSEHTSAPTTPAPTIPEPTTAPQAPEHISPTTALTTSGPSSAPTTPEPTTVLMASLPTGLEFSAFPVVHEVSRGNFKSSRRDPFLNSDSCCLLSLGFYILGLLWLLLASLVLILLLTCVRHGKPQALDAGQAAAPATATQITHLELQRGRQVTVPRAWLLFLQGSLPTFRSSLFLWVRPNGRVGPLVAGRRPSARSQGRGEDLLGTVGIRYAGHSL</sequence>
<dbReference type="InterPro" id="IPR050541">
    <property type="entry name" value="LRR_TM_domain-containing"/>
</dbReference>
<reference evidence="8 9" key="1">
    <citation type="journal article" date="2011" name="Nature">
        <title>A high-resolution map of human evolutionary constraint using 29 mammals.</title>
        <authorList>
            <person name="Lindblad-Toh K."/>
            <person name="Garber M."/>
            <person name="Zuk O."/>
            <person name="Lin M.F."/>
            <person name="Parker B.J."/>
            <person name="Washietl S."/>
            <person name="Kheradpour P."/>
            <person name="Ernst J."/>
            <person name="Jordan G."/>
            <person name="Mauceli E."/>
            <person name="Ward L.D."/>
            <person name="Lowe C.B."/>
            <person name="Holloway A.K."/>
            <person name="Clamp M."/>
            <person name="Gnerre S."/>
            <person name="Alfoldi J."/>
            <person name="Beal K."/>
            <person name="Chang J."/>
            <person name="Clawson H."/>
            <person name="Cuff J."/>
            <person name="Di Palma F."/>
            <person name="Fitzgerald S."/>
            <person name="Flicek P."/>
            <person name="Guttman M."/>
            <person name="Hubisz M.J."/>
            <person name="Jaffe D.B."/>
            <person name="Jungreis I."/>
            <person name="Kent W.J."/>
            <person name="Kostka D."/>
            <person name="Lara M."/>
            <person name="Martins A.L."/>
            <person name="Massingham T."/>
            <person name="Moltke I."/>
            <person name="Raney B.J."/>
            <person name="Rasmussen M.D."/>
            <person name="Robinson J."/>
            <person name="Stark A."/>
            <person name="Vilella A.J."/>
            <person name="Wen J."/>
            <person name="Xie X."/>
            <person name="Zody M.C."/>
            <person name="Baldwin J."/>
            <person name="Bloom T."/>
            <person name="Chin C.W."/>
            <person name="Heiman D."/>
            <person name="Nicol R."/>
            <person name="Nusbaum C."/>
            <person name="Young S."/>
            <person name="Wilkinson J."/>
            <person name="Worley K.C."/>
            <person name="Kovar C.L."/>
            <person name="Muzny D.M."/>
            <person name="Gibbs R.A."/>
            <person name="Cree A."/>
            <person name="Dihn H.H."/>
            <person name="Fowler G."/>
            <person name="Jhangiani S."/>
            <person name="Joshi V."/>
            <person name="Lee S."/>
            <person name="Lewis L.R."/>
            <person name="Nazareth L.V."/>
            <person name="Okwuonu G."/>
            <person name="Santibanez J."/>
            <person name="Warren W.C."/>
            <person name="Mardis E.R."/>
            <person name="Weinstock G.M."/>
            <person name="Wilson R.K."/>
            <person name="Delehaunty K."/>
            <person name="Dooling D."/>
            <person name="Fronik C."/>
            <person name="Fulton L."/>
            <person name="Fulton B."/>
            <person name="Graves T."/>
            <person name="Minx P."/>
            <person name="Sodergren E."/>
            <person name="Birney E."/>
            <person name="Margulies E.H."/>
            <person name="Herrero J."/>
            <person name="Green E.D."/>
            <person name="Haussler D."/>
            <person name="Siepel A."/>
            <person name="Goldman N."/>
            <person name="Pollard K.S."/>
            <person name="Pedersen J.S."/>
            <person name="Lander E.S."/>
            <person name="Kellis M."/>
        </authorList>
    </citation>
    <scope>NUCLEOTIDE SEQUENCE [LARGE SCALE GENOMIC DNA]</scope>
    <source>
        <strain evidence="8 9">Thorbecke inbred</strain>
    </source>
</reference>
<dbReference type="EMBL" id="AAGW02049626">
    <property type="status" value="NOT_ANNOTATED_CDS"/>
    <property type="molecule type" value="Genomic_DNA"/>
</dbReference>
<dbReference type="GO" id="GO:1990779">
    <property type="term" value="C:glycoprotein Ib-IX-V complex"/>
    <property type="evidence" value="ECO:0007669"/>
    <property type="project" value="Ensembl"/>
</dbReference>
<feature type="region of interest" description="Disordered" evidence="4">
    <location>
        <begin position="365"/>
        <end position="450"/>
    </location>
</feature>
<keyword evidence="1" id="KW-0433">Leucine-rich repeat</keyword>
<name>G1SER2_RABIT</name>
<accession>G1SER2</accession>
<evidence type="ECO:0000256" key="6">
    <source>
        <dbReference type="SAM" id="SignalP"/>
    </source>
</evidence>
<feature type="signal peptide" evidence="6">
    <location>
        <begin position="1"/>
        <end position="16"/>
    </location>
</feature>
<dbReference type="EMBL" id="AAGW02049625">
    <property type="status" value="NOT_ANNOTATED_CDS"/>
    <property type="molecule type" value="Genomic_DNA"/>
</dbReference>
<dbReference type="SMR" id="G1SER2"/>
<dbReference type="InterPro" id="IPR003591">
    <property type="entry name" value="Leu-rich_rpt_typical-subtyp"/>
</dbReference>
<dbReference type="SMART" id="SM00082">
    <property type="entry name" value="LRRCT"/>
    <property type="match status" value="1"/>
</dbReference>
<dbReference type="PANTHER" id="PTHR24369">
    <property type="entry name" value="ANTIGEN BSP, PUTATIVE-RELATED"/>
    <property type="match status" value="1"/>
</dbReference>
<keyword evidence="3" id="KW-0677">Repeat</keyword>
<evidence type="ECO:0000313" key="8">
    <source>
        <dbReference type="Ensembl" id="ENSOCUP00000000954.3"/>
    </source>
</evidence>
<gene>
    <name evidence="8" type="primary">GP1BA</name>
</gene>
<evidence type="ECO:0000256" key="5">
    <source>
        <dbReference type="SAM" id="Phobius"/>
    </source>
</evidence>
<keyword evidence="5" id="KW-1133">Transmembrane helix</keyword>
<dbReference type="InterPro" id="IPR001611">
    <property type="entry name" value="Leu-rich_rpt"/>
</dbReference>
<keyword evidence="5" id="KW-0472">Membrane</keyword>
<dbReference type="SMART" id="SM00369">
    <property type="entry name" value="LRR_TYP"/>
    <property type="match status" value="5"/>
</dbReference>
<dbReference type="HOGENOM" id="CLU_027577_0_0_1"/>
<dbReference type="InterPro" id="IPR000483">
    <property type="entry name" value="Cys-rich_flank_reg_C"/>
</dbReference>
<dbReference type="Bgee" id="ENSOCUG00000001099">
    <property type="expression patterns" value="Expressed in blood and 1 other cell type or tissue"/>
</dbReference>
<dbReference type="PANTHER" id="PTHR24369:SF157">
    <property type="entry name" value="LRRCT DOMAIN-CONTAINING PROTEIN"/>
    <property type="match status" value="1"/>
</dbReference>
<proteinExistence type="predicted"/>
<dbReference type="Gene3D" id="3.80.10.10">
    <property type="entry name" value="Ribonuclease Inhibitor"/>
    <property type="match status" value="1"/>
</dbReference>
<dbReference type="PROSITE" id="PS51450">
    <property type="entry name" value="LRR"/>
    <property type="match status" value="1"/>
</dbReference>
<evidence type="ECO:0000256" key="2">
    <source>
        <dbReference type="ARBA" id="ARBA00022729"/>
    </source>
</evidence>
<dbReference type="InParanoid" id="G1SER2"/>
<dbReference type="SMART" id="SM00364">
    <property type="entry name" value="LRR_BAC"/>
    <property type="match status" value="4"/>
</dbReference>
<reference evidence="8" key="3">
    <citation type="submission" date="2025-09" db="UniProtKB">
        <authorList>
            <consortium name="Ensembl"/>
        </authorList>
    </citation>
    <scope>IDENTIFICATION</scope>
    <source>
        <strain evidence="8">Thorbecke</strain>
    </source>
</reference>
<feature type="domain" description="LRRCT" evidence="7">
    <location>
        <begin position="221"/>
        <end position="280"/>
    </location>
</feature>
<dbReference type="GO" id="GO:0051209">
    <property type="term" value="P:release of sequestered calcium ion into cytosol"/>
    <property type="evidence" value="ECO:0007669"/>
    <property type="project" value="Ensembl"/>
</dbReference>
<dbReference type="InterPro" id="IPR032675">
    <property type="entry name" value="LRR_dom_sf"/>
</dbReference>
<keyword evidence="9" id="KW-1185">Reference proteome</keyword>
<dbReference type="SUPFAM" id="SSF52058">
    <property type="entry name" value="L domain-like"/>
    <property type="match status" value="1"/>
</dbReference>
<organism evidence="8 9">
    <name type="scientific">Oryctolagus cuniculus</name>
    <name type="common">Rabbit</name>
    <dbReference type="NCBI Taxonomy" id="9986"/>
    <lineage>
        <taxon>Eukaryota</taxon>
        <taxon>Metazoa</taxon>
        <taxon>Chordata</taxon>
        <taxon>Craniata</taxon>
        <taxon>Vertebrata</taxon>
        <taxon>Euteleostomi</taxon>
        <taxon>Mammalia</taxon>
        <taxon>Eutheria</taxon>
        <taxon>Euarchontoglires</taxon>
        <taxon>Glires</taxon>
        <taxon>Lagomorpha</taxon>
        <taxon>Leporidae</taxon>
        <taxon>Oryctolagus</taxon>
    </lineage>
</organism>
<dbReference type="eggNOG" id="KOG0619">
    <property type="taxonomic scope" value="Eukaryota"/>
</dbReference>
<dbReference type="GO" id="GO:0042730">
    <property type="term" value="P:fibrinolysis"/>
    <property type="evidence" value="ECO:0007669"/>
    <property type="project" value="Ensembl"/>
</dbReference>